<dbReference type="SUPFAM" id="SSF48452">
    <property type="entry name" value="TPR-like"/>
    <property type="match status" value="1"/>
</dbReference>
<dbReference type="SMART" id="SM00028">
    <property type="entry name" value="TPR"/>
    <property type="match status" value="3"/>
</dbReference>
<dbReference type="InterPro" id="IPR011990">
    <property type="entry name" value="TPR-like_helical_dom_sf"/>
</dbReference>
<reference evidence="2" key="1">
    <citation type="submission" date="2019-09" db="EMBL/GenBank/DDBJ databases">
        <title>Comparative Genomics of Leptospira interrogans Reveals Genome Plasticity - A Common Adaptive Strategy for Survival in Various Hosts.</title>
        <authorList>
            <person name="Ramli S.R."/>
            <person name="Bunk B."/>
            <person name="Goris M."/>
            <person name="Bhuju S."/>
            <person name="Jarek M."/>
            <person name="Sproer C."/>
            <person name="Mustakim S."/>
            <person name="Strommenger B."/>
            <person name="Pessler F."/>
        </authorList>
    </citation>
    <scope>NUCLEOTIDE SEQUENCE</scope>
    <source>
        <strain evidence="2">782</strain>
        <plasmid evidence="2">p1</plasmid>
    </source>
</reference>
<name>A0AAQ0B1A5_LEPIR</name>
<gene>
    <name evidence="2" type="ORF">Lepto782_22490</name>
</gene>
<feature type="repeat" description="TPR" evidence="1">
    <location>
        <begin position="172"/>
        <end position="205"/>
    </location>
</feature>
<dbReference type="Gene3D" id="1.25.40.10">
    <property type="entry name" value="Tetratricopeptide repeat domain"/>
    <property type="match status" value="1"/>
</dbReference>
<dbReference type="PROSITE" id="PS50005">
    <property type="entry name" value="TPR"/>
    <property type="match status" value="1"/>
</dbReference>
<keyword evidence="1" id="KW-0802">TPR repeat</keyword>
<dbReference type="EMBL" id="CP043886">
    <property type="protein sequence ID" value="QOI44994.1"/>
    <property type="molecule type" value="Genomic_DNA"/>
</dbReference>
<dbReference type="Proteomes" id="UP000663124">
    <property type="component" value="Plasmid p1"/>
</dbReference>
<evidence type="ECO:0000256" key="1">
    <source>
        <dbReference type="PROSITE-ProRule" id="PRU00339"/>
    </source>
</evidence>
<evidence type="ECO:0000313" key="2">
    <source>
        <dbReference type="EMBL" id="QOI44994.1"/>
    </source>
</evidence>
<accession>A0AAQ0B1A5</accession>
<organism evidence="2 3">
    <name type="scientific">Leptospira interrogans serovar Canicola</name>
    <dbReference type="NCBI Taxonomy" id="211880"/>
    <lineage>
        <taxon>Bacteria</taxon>
        <taxon>Pseudomonadati</taxon>
        <taxon>Spirochaetota</taxon>
        <taxon>Spirochaetia</taxon>
        <taxon>Leptospirales</taxon>
        <taxon>Leptospiraceae</taxon>
        <taxon>Leptospira</taxon>
    </lineage>
</organism>
<dbReference type="InterPro" id="IPR019734">
    <property type="entry name" value="TPR_rpt"/>
</dbReference>
<keyword evidence="2" id="KW-0614">Plasmid</keyword>
<evidence type="ECO:0000313" key="3">
    <source>
        <dbReference type="Proteomes" id="UP000663124"/>
    </source>
</evidence>
<sequence length="400" mass="46494">MFSPLIQVDSDKNKQNVHTTANESINKEIKSKVASYIKEKKYNSAFQLLETYDPENKNIDLVLLKEELALKYFVTSIMHRTFAFKDLSKNENLLSVRGSTGNYTMFHFPIDQILQELLKNNRDHCLLNRGLGDYYFEVNTKYGENWFIKSDELSKEIENQYLKSVKSGCADAFVYNVLGHQTLYREDYQTSIEFFKKALTLKPIYPNPNYGIAHAYIKLNNSEVALDYALSAYTQFDTQRGKADAARMLGRIYSDLKNDLKAKEYYEFSNKVIPNHYGSLAGLVDVYARIDKSKLKKAMDEFYGLNPRNPTIYHDLYDICASNNAIEDLINFYKEKLLKKENDLAIKGSLNFYLGQLYLKKEPQLAKKYIIQARDLFTQIYAKDHEVFQLINNILTSMDQ</sequence>
<evidence type="ECO:0008006" key="4">
    <source>
        <dbReference type="Google" id="ProtNLM"/>
    </source>
</evidence>
<proteinExistence type="predicted"/>
<dbReference type="AlphaFoldDB" id="A0AAQ0B1A5"/>
<geneLocation type="plasmid" evidence="2 3">
    <name>p1</name>
</geneLocation>
<dbReference type="Pfam" id="PF13181">
    <property type="entry name" value="TPR_8"/>
    <property type="match status" value="1"/>
</dbReference>
<protein>
    <recommendedName>
        <fullName evidence="4">Tetratricopeptide repeat protein</fullName>
    </recommendedName>
</protein>